<protein>
    <submittedName>
        <fullName evidence="1">Uncharacterized protein</fullName>
    </submittedName>
</protein>
<gene>
    <name evidence="1" type="ORF">dsmv_0429</name>
</gene>
<evidence type="ECO:0000313" key="2">
    <source>
        <dbReference type="Proteomes" id="UP000014977"/>
    </source>
</evidence>
<dbReference type="Proteomes" id="UP000014977">
    <property type="component" value="Unassembled WGS sequence"/>
</dbReference>
<reference evidence="1 2" key="1">
    <citation type="journal article" date="2013" name="Genome Announc.">
        <title>Draft genome sequences for three mercury-methylating, sulfate-reducing bacteria.</title>
        <authorList>
            <person name="Brown S.D."/>
            <person name="Hurt R.A.Jr."/>
            <person name="Gilmour C.C."/>
            <person name="Elias D.A."/>
        </authorList>
    </citation>
    <scope>NUCLEOTIDE SEQUENCE [LARGE SCALE GENOMIC DNA]</scope>
    <source>
        <strain evidence="1 2">DSM 2059</strain>
    </source>
</reference>
<dbReference type="STRING" id="897.B2D07_05655"/>
<sequence>MDCRYHYEKFSSGSDEFETEFTQYLNRKRSENWCVQSCAYSRDSENSTMHADCIFTGGSTAGQSIIS</sequence>
<dbReference type="RefSeq" id="WP_020877091.1">
    <property type="nucleotide sequence ID" value="NZ_ATHJ01000094.1"/>
</dbReference>
<name>S7UXQ4_DESML</name>
<dbReference type="EMBL" id="ATHJ01000094">
    <property type="protein sequence ID" value="EPR39019.1"/>
    <property type="molecule type" value="Genomic_DNA"/>
</dbReference>
<proteinExistence type="predicted"/>
<accession>S7UXQ4</accession>
<comment type="caution">
    <text evidence="1">The sequence shown here is derived from an EMBL/GenBank/DDBJ whole genome shotgun (WGS) entry which is preliminary data.</text>
</comment>
<organism evidence="1 2">
    <name type="scientific">Desulfococcus multivorans DSM 2059</name>
    <dbReference type="NCBI Taxonomy" id="1121405"/>
    <lineage>
        <taxon>Bacteria</taxon>
        <taxon>Pseudomonadati</taxon>
        <taxon>Thermodesulfobacteriota</taxon>
        <taxon>Desulfobacteria</taxon>
        <taxon>Desulfobacterales</taxon>
        <taxon>Desulfococcaceae</taxon>
        <taxon>Desulfococcus</taxon>
    </lineage>
</organism>
<dbReference type="OrthoDB" id="5524825at2"/>
<keyword evidence="2" id="KW-1185">Reference proteome</keyword>
<dbReference type="AlphaFoldDB" id="S7UXQ4"/>
<evidence type="ECO:0000313" key="1">
    <source>
        <dbReference type="EMBL" id="EPR39019.1"/>
    </source>
</evidence>